<evidence type="ECO:0000313" key="2">
    <source>
        <dbReference type="Proteomes" id="UP000003639"/>
    </source>
</evidence>
<keyword evidence="2" id="KW-1185">Reference proteome</keyword>
<organism evidence="1 2">
    <name type="scientific">Pseudoflavonifractor capillosus ATCC 29799</name>
    <dbReference type="NCBI Taxonomy" id="411467"/>
    <lineage>
        <taxon>Bacteria</taxon>
        <taxon>Bacillati</taxon>
        <taxon>Bacillota</taxon>
        <taxon>Clostridia</taxon>
        <taxon>Eubacteriales</taxon>
        <taxon>Oscillospiraceae</taxon>
        <taxon>Pseudoflavonifractor</taxon>
    </lineage>
</organism>
<protein>
    <submittedName>
        <fullName evidence="1">Uncharacterized protein</fullName>
    </submittedName>
</protein>
<gene>
    <name evidence="1" type="ORF">BACCAP_02097</name>
</gene>
<sequence>MTPPRSGRTPAGTIKIITFQLGTIQQTLYQRIPNFGTASK</sequence>
<dbReference type="EMBL" id="AAXG02000012">
    <property type="protein sequence ID" value="EDN00263.1"/>
    <property type="molecule type" value="Genomic_DNA"/>
</dbReference>
<proteinExistence type="predicted"/>
<name>A6NV63_9FIRM</name>
<evidence type="ECO:0000313" key="1">
    <source>
        <dbReference type="EMBL" id="EDN00263.1"/>
    </source>
</evidence>
<reference evidence="1 2" key="1">
    <citation type="submission" date="2007-04" db="EMBL/GenBank/DDBJ databases">
        <authorList>
            <person name="Fulton L."/>
            <person name="Clifton S."/>
            <person name="Fulton B."/>
            <person name="Xu J."/>
            <person name="Minx P."/>
            <person name="Pepin K.H."/>
            <person name="Johnson M."/>
            <person name="Thiruvilangam P."/>
            <person name="Bhonagiri V."/>
            <person name="Nash W.E."/>
            <person name="Mardis E.R."/>
            <person name="Wilson R.K."/>
        </authorList>
    </citation>
    <scope>NUCLEOTIDE SEQUENCE [LARGE SCALE GENOMIC DNA]</scope>
    <source>
        <strain evidence="1 2">ATCC 29799</strain>
    </source>
</reference>
<dbReference type="Proteomes" id="UP000003639">
    <property type="component" value="Unassembled WGS sequence"/>
</dbReference>
<accession>A6NV63</accession>
<reference evidence="1 2" key="2">
    <citation type="submission" date="2007-06" db="EMBL/GenBank/DDBJ databases">
        <title>Draft genome sequence of Pseudoflavonifractor capillosus ATCC 29799.</title>
        <authorList>
            <person name="Sudarsanam P."/>
            <person name="Ley R."/>
            <person name="Guruge J."/>
            <person name="Turnbaugh P.J."/>
            <person name="Mahowald M."/>
            <person name="Liep D."/>
            <person name="Gordon J."/>
        </authorList>
    </citation>
    <scope>NUCLEOTIDE SEQUENCE [LARGE SCALE GENOMIC DNA]</scope>
    <source>
        <strain evidence="1 2">ATCC 29799</strain>
    </source>
</reference>
<comment type="caution">
    <text evidence="1">The sequence shown here is derived from an EMBL/GenBank/DDBJ whole genome shotgun (WGS) entry which is preliminary data.</text>
</comment>
<dbReference type="AlphaFoldDB" id="A6NV63"/>